<dbReference type="EMBL" id="NCKW01001843">
    <property type="protein sequence ID" value="POM79089.1"/>
    <property type="molecule type" value="Genomic_DNA"/>
</dbReference>
<name>A0A2P4YMV5_9STRA</name>
<reference evidence="1 2" key="1">
    <citation type="journal article" date="2017" name="Genome Biol. Evol.">
        <title>Phytophthora megakarya and P. palmivora, closely related causal agents of cacao black pod rot, underwent increases in genome sizes and gene numbers by different mechanisms.</title>
        <authorList>
            <person name="Ali S.S."/>
            <person name="Shao J."/>
            <person name="Lary D.J."/>
            <person name="Kronmiller B."/>
            <person name="Shen D."/>
            <person name="Strem M.D."/>
            <person name="Amoako-Attah I."/>
            <person name="Akrofi A.Y."/>
            <person name="Begoude B.A."/>
            <person name="Ten Hoopen G.M."/>
            <person name="Coulibaly K."/>
            <person name="Kebe B.I."/>
            <person name="Melnick R.L."/>
            <person name="Guiltinan M.J."/>
            <person name="Tyler B.M."/>
            <person name="Meinhardt L.W."/>
            <person name="Bailey B.A."/>
        </authorList>
    </citation>
    <scope>NUCLEOTIDE SEQUENCE [LARGE SCALE GENOMIC DNA]</scope>
    <source>
        <strain evidence="2">sbr112.9</strain>
    </source>
</reference>
<evidence type="ECO:0000313" key="1">
    <source>
        <dbReference type="EMBL" id="POM79089.1"/>
    </source>
</evidence>
<proteinExistence type="predicted"/>
<keyword evidence="2" id="KW-1185">Reference proteome</keyword>
<dbReference type="Proteomes" id="UP000237271">
    <property type="component" value="Unassembled WGS sequence"/>
</dbReference>
<organism evidence="1 2">
    <name type="scientific">Phytophthora palmivora</name>
    <dbReference type="NCBI Taxonomy" id="4796"/>
    <lineage>
        <taxon>Eukaryota</taxon>
        <taxon>Sar</taxon>
        <taxon>Stramenopiles</taxon>
        <taxon>Oomycota</taxon>
        <taxon>Peronosporomycetes</taxon>
        <taxon>Peronosporales</taxon>
        <taxon>Peronosporaceae</taxon>
        <taxon>Phytophthora</taxon>
    </lineage>
</organism>
<dbReference type="GO" id="GO:0006310">
    <property type="term" value="P:DNA recombination"/>
    <property type="evidence" value="ECO:0007669"/>
    <property type="project" value="InterPro"/>
</dbReference>
<comment type="caution">
    <text evidence="1">The sequence shown here is derived from an EMBL/GenBank/DDBJ whole genome shotgun (WGS) entry which is preliminary data.</text>
</comment>
<dbReference type="AlphaFoldDB" id="A0A2P4YMV5"/>
<protein>
    <submittedName>
        <fullName evidence="1">Uncharacterized protein</fullName>
    </submittedName>
</protein>
<sequence>MEKTLDSFCMKRDGKVVNKAPPCSKCDLKKMLLYLYENASSASDSQDAALLCLLWYLFGRASDLSLVRKQNLSVDAVEVFFVRFIRMKTSEEQGPSLFPDAEFVTYPLQAIAMALITQAAPSVALIDNLHEVAVAASLNLAPYTSLL</sequence>
<dbReference type="Gene3D" id="1.10.443.10">
    <property type="entry name" value="Intergrase catalytic core"/>
    <property type="match status" value="1"/>
</dbReference>
<dbReference type="GO" id="GO:0003677">
    <property type="term" value="F:DNA binding"/>
    <property type="evidence" value="ECO:0007669"/>
    <property type="project" value="InterPro"/>
</dbReference>
<accession>A0A2P4YMV5</accession>
<evidence type="ECO:0000313" key="2">
    <source>
        <dbReference type="Proteomes" id="UP000237271"/>
    </source>
</evidence>
<dbReference type="InterPro" id="IPR013762">
    <property type="entry name" value="Integrase-like_cat_sf"/>
</dbReference>
<gene>
    <name evidence="1" type="ORF">PHPALM_3304</name>
</gene>
<dbReference type="OrthoDB" id="91344at2759"/>
<dbReference type="GO" id="GO:0015074">
    <property type="term" value="P:DNA integration"/>
    <property type="evidence" value="ECO:0007669"/>
    <property type="project" value="InterPro"/>
</dbReference>